<organism evidence="2 3">
    <name type="scientific">Actinosynnema pretiosum</name>
    <dbReference type="NCBI Taxonomy" id="42197"/>
    <lineage>
        <taxon>Bacteria</taxon>
        <taxon>Bacillati</taxon>
        <taxon>Actinomycetota</taxon>
        <taxon>Actinomycetes</taxon>
        <taxon>Pseudonocardiales</taxon>
        <taxon>Pseudonocardiaceae</taxon>
        <taxon>Actinosynnema</taxon>
    </lineage>
</organism>
<proteinExistence type="predicted"/>
<sequence length="412" mass="41034">MGGITDRDVVLALRPFVRATGPVLAAVRDVDLLGLREREIGSGADRGAVDRLWDQLAALRVPGTAAWAAMGVEQRDDWWANRLGRLLALLAAAPGVGGALADRLPIQSSLGAAGQGLLLAAFAGERGVDSVEDRVRLIAHVLFQREVDGRLTDPADRAEEDRRTAELTEELTEALREADAADAAHAADTGGTAGATTTPPTTTGAGPGPTSASGGPTGADRESTGTGRGPTGAGPGPIGAKPAGAAPEAADAGPQAAAAGSRAAGPEATGPESAGSGAAGLGAASSGSAGPESAGPGSAGSGSASSQSAGFGSASSARPGIGQRAAEGAKAGVKVVGRAVWKLARVLWSLEGELDKRPQGRVHHQVIGMLPLVGAVGDYFGERHGGKRVRREALAWFAAEAARKAAQDAGRQ</sequence>
<evidence type="ECO:0000313" key="2">
    <source>
        <dbReference type="EMBL" id="ATE52516.1"/>
    </source>
</evidence>
<evidence type="ECO:0000256" key="1">
    <source>
        <dbReference type="SAM" id="MobiDB-lite"/>
    </source>
</evidence>
<protein>
    <submittedName>
        <fullName evidence="2">Uncharacterized protein</fullName>
    </submittedName>
</protein>
<accession>A0A290Z0F7</accession>
<evidence type="ECO:0000313" key="3">
    <source>
        <dbReference type="Proteomes" id="UP000218505"/>
    </source>
</evidence>
<reference evidence="2" key="1">
    <citation type="submission" date="2017-09" db="EMBL/GenBank/DDBJ databases">
        <title>Complete Genome Sequence of ansamitocin-producing Bacterium Actinosynnema pretiosum X47.</title>
        <authorList>
            <person name="Cao G."/>
            <person name="Zong G."/>
            <person name="Zhong C."/>
            <person name="Fu J."/>
        </authorList>
    </citation>
    <scope>NUCLEOTIDE SEQUENCE [LARGE SCALE GENOMIC DNA]</scope>
    <source>
        <strain evidence="2">X47</strain>
    </source>
</reference>
<feature type="compositionally biased region" description="Low complexity" evidence="1">
    <location>
        <begin position="181"/>
        <end position="214"/>
    </location>
</feature>
<dbReference type="EMBL" id="CP023445">
    <property type="protein sequence ID" value="ATE52516.1"/>
    <property type="molecule type" value="Genomic_DNA"/>
</dbReference>
<feature type="compositionally biased region" description="Gly residues" evidence="1">
    <location>
        <begin position="226"/>
        <end position="237"/>
    </location>
</feature>
<dbReference type="KEGG" id="apre:CNX65_03800"/>
<gene>
    <name evidence="2" type="ORF">CNX65_03800</name>
</gene>
<name>A0A290Z0F7_9PSEU</name>
<dbReference type="RefSeq" id="WP_096491521.1">
    <property type="nucleotide sequence ID" value="NZ_CP023445.1"/>
</dbReference>
<feature type="region of interest" description="Disordered" evidence="1">
    <location>
        <begin position="176"/>
        <end position="320"/>
    </location>
</feature>
<dbReference type="AlphaFoldDB" id="A0A290Z0F7"/>
<keyword evidence="3" id="KW-1185">Reference proteome</keyword>
<feature type="compositionally biased region" description="Low complexity" evidence="1">
    <location>
        <begin position="238"/>
        <end position="317"/>
    </location>
</feature>
<dbReference type="Proteomes" id="UP000218505">
    <property type="component" value="Chromosome"/>
</dbReference>